<dbReference type="PANTHER" id="PTHR28213:SF1">
    <property type="entry name" value="IMP-SPECIFIC 5'-NUCLEOTIDASE 1"/>
    <property type="match status" value="1"/>
</dbReference>
<evidence type="ECO:0000256" key="2">
    <source>
        <dbReference type="ARBA" id="ARBA00005307"/>
    </source>
</evidence>
<evidence type="ECO:0000256" key="1">
    <source>
        <dbReference type="ARBA" id="ARBA00001946"/>
    </source>
</evidence>
<dbReference type="InterPro" id="IPR009453">
    <property type="entry name" value="ISN1"/>
</dbReference>
<comment type="catalytic activity">
    <reaction evidence="11">
        <text>IMP + H2O = inosine + phosphate</text>
        <dbReference type="Rhea" id="RHEA:27718"/>
        <dbReference type="ChEBI" id="CHEBI:15377"/>
        <dbReference type="ChEBI" id="CHEBI:17596"/>
        <dbReference type="ChEBI" id="CHEBI:43474"/>
        <dbReference type="ChEBI" id="CHEBI:58053"/>
        <dbReference type="EC" id="3.1.3.99"/>
    </reaction>
</comment>
<gene>
    <name evidence="13" type="ORF">BN980_GECA20s01792g</name>
</gene>
<dbReference type="OrthoDB" id="185373at2759"/>
<keyword evidence="10 12" id="KW-0546">Nucleotide metabolism</keyword>
<keyword evidence="14" id="KW-1185">Reference proteome</keyword>
<organism evidence="13 14">
    <name type="scientific">Geotrichum candidum</name>
    <name type="common">Oospora lactis</name>
    <name type="synonym">Dipodascus geotrichum</name>
    <dbReference type="NCBI Taxonomy" id="1173061"/>
    <lineage>
        <taxon>Eukaryota</taxon>
        <taxon>Fungi</taxon>
        <taxon>Dikarya</taxon>
        <taxon>Ascomycota</taxon>
        <taxon>Saccharomycotina</taxon>
        <taxon>Dipodascomycetes</taxon>
        <taxon>Dipodascales</taxon>
        <taxon>Dipodascaceae</taxon>
        <taxon>Geotrichum</taxon>
    </lineage>
</organism>
<evidence type="ECO:0000256" key="11">
    <source>
        <dbReference type="ARBA" id="ARBA00047413"/>
    </source>
</evidence>
<keyword evidence="6" id="KW-0547">Nucleotide-binding</keyword>
<dbReference type="EMBL" id="CCBN010000020">
    <property type="protein sequence ID" value="CDO57360.1"/>
    <property type="molecule type" value="Genomic_DNA"/>
</dbReference>
<evidence type="ECO:0000256" key="4">
    <source>
        <dbReference type="ARBA" id="ARBA00015544"/>
    </source>
</evidence>
<accession>A0A0J9XJD4</accession>
<keyword evidence="9 12" id="KW-0460">Magnesium</keyword>
<comment type="cofactor">
    <cofactor evidence="1 12">
        <name>Mg(2+)</name>
        <dbReference type="ChEBI" id="CHEBI:18420"/>
    </cofactor>
</comment>
<sequence length="430" mass="48414">MTSRYRVEYALKSHRRDEFIEWIKGLLAAPFVLHAGPSTLIRAGDESRNQAEARRRYAEIFFDVERLVEQQIYLQGLGDESQGRLKHLVPSIGRFFTKLPLERAFYVQDEKRSISARRLVSPSFNDIRLILNTAQTMSLVGGREPLKLVTFDGDVTLYEDGMSLTPENPIVERLLFLLQNNIYVGIVTAAGYSEISGEKYEVRLKGLIDAVNDSEILTQTQKESLLVMGGESNFLFRFDSSTGHLKWIDPQEWTLPEIAHWSEEDIQEVLNIGQAVLENEKNKLNLPATILRKERGVGIIPLPGKKICRESLEEIVLTAQRKLETSAVGKKIHFCAFNGGADVWVDIGDKRLGVLSLQKYLNDINGFQTLHVGDQFASVGANDFKARLAACTVWIASPAETVDIIDELLAYLIEANMYSRVRKVSVIGDV</sequence>
<dbReference type="STRING" id="1173061.A0A0J9XJD4"/>
<evidence type="ECO:0000256" key="5">
    <source>
        <dbReference type="ARBA" id="ARBA00022723"/>
    </source>
</evidence>
<comment type="caution">
    <text evidence="13">The sequence shown here is derived from an EMBL/GenBank/DDBJ whole genome shotgun (WGS) entry which is preliminary data.</text>
</comment>
<comment type="similarity">
    <text evidence="2 12">Belongs to the ISN1 family.</text>
</comment>
<dbReference type="Proteomes" id="UP000242525">
    <property type="component" value="Unassembled WGS sequence"/>
</dbReference>
<dbReference type="Pfam" id="PF06437">
    <property type="entry name" value="ISN1"/>
    <property type="match status" value="1"/>
</dbReference>
<evidence type="ECO:0000313" key="14">
    <source>
        <dbReference type="Proteomes" id="UP000242525"/>
    </source>
</evidence>
<evidence type="ECO:0000313" key="13">
    <source>
        <dbReference type="EMBL" id="CDO57360.1"/>
    </source>
</evidence>
<dbReference type="InterPro" id="IPR036412">
    <property type="entry name" value="HAD-like_sf"/>
</dbReference>
<dbReference type="EC" id="3.1.3.-" evidence="12"/>
<dbReference type="PANTHER" id="PTHR28213">
    <property type="entry name" value="IMP-SPECIFIC 5'-NUCLEOTIDASE 1"/>
    <property type="match status" value="1"/>
</dbReference>
<name>A0A0J9XJD4_GEOCN</name>
<evidence type="ECO:0000256" key="8">
    <source>
        <dbReference type="ARBA" id="ARBA00022840"/>
    </source>
</evidence>
<protein>
    <recommendedName>
        <fullName evidence="4 12">IMP-specific 5'-nucleotidase 1</fullName>
        <ecNumber evidence="12">3.1.3.-</ecNumber>
    </recommendedName>
</protein>
<dbReference type="GO" id="GO:0009117">
    <property type="term" value="P:nucleotide metabolic process"/>
    <property type="evidence" value="ECO:0007669"/>
    <property type="project" value="UniProtKB-KW"/>
</dbReference>
<keyword evidence="8" id="KW-0067">ATP-binding</keyword>
<comment type="subunit">
    <text evidence="3 12">Homotetramer.</text>
</comment>
<evidence type="ECO:0000256" key="9">
    <source>
        <dbReference type="ARBA" id="ARBA00022842"/>
    </source>
</evidence>
<dbReference type="GO" id="GO:0008253">
    <property type="term" value="F:5'-nucleotidase activity"/>
    <property type="evidence" value="ECO:0007669"/>
    <property type="project" value="InterPro"/>
</dbReference>
<reference evidence="13" key="1">
    <citation type="submission" date="2014-03" db="EMBL/GenBank/DDBJ databases">
        <authorList>
            <person name="Casaregola S."/>
        </authorList>
    </citation>
    <scope>NUCLEOTIDE SEQUENCE [LARGE SCALE GENOMIC DNA]</scope>
    <source>
        <strain evidence="13">CLIB 918</strain>
    </source>
</reference>
<keyword evidence="7 12" id="KW-0378">Hydrolase</keyword>
<evidence type="ECO:0000256" key="10">
    <source>
        <dbReference type="ARBA" id="ARBA00023080"/>
    </source>
</evidence>
<evidence type="ECO:0000256" key="12">
    <source>
        <dbReference type="PIRNR" id="PIRNR028836"/>
    </source>
</evidence>
<dbReference type="GO" id="GO:0071590">
    <property type="term" value="P:nicotinamide riboside biosynthetic process"/>
    <property type="evidence" value="ECO:0007669"/>
    <property type="project" value="TreeGrafter"/>
</dbReference>
<dbReference type="AlphaFoldDB" id="A0A0J9XJD4"/>
<comment type="function">
    <text evidence="12">IMP-specific 5'-nucleotidase involved in IMP (inositol monophosphate) degradation.</text>
</comment>
<evidence type="ECO:0000256" key="3">
    <source>
        <dbReference type="ARBA" id="ARBA00011881"/>
    </source>
</evidence>
<dbReference type="GO" id="GO:0071592">
    <property type="term" value="P:nicotinic acid riboside biosynthetic process"/>
    <property type="evidence" value="ECO:0007669"/>
    <property type="project" value="TreeGrafter"/>
</dbReference>
<proteinExistence type="inferred from homology"/>
<dbReference type="SUPFAM" id="SSF56784">
    <property type="entry name" value="HAD-like"/>
    <property type="match status" value="1"/>
</dbReference>
<dbReference type="GO" id="GO:0006190">
    <property type="term" value="P:inosine salvage"/>
    <property type="evidence" value="ECO:0007669"/>
    <property type="project" value="InterPro"/>
</dbReference>
<keyword evidence="5" id="KW-0479">Metal-binding</keyword>
<evidence type="ECO:0000256" key="7">
    <source>
        <dbReference type="ARBA" id="ARBA00022801"/>
    </source>
</evidence>
<evidence type="ECO:0000256" key="6">
    <source>
        <dbReference type="ARBA" id="ARBA00022741"/>
    </source>
</evidence>
<dbReference type="GO" id="GO:0000287">
    <property type="term" value="F:magnesium ion binding"/>
    <property type="evidence" value="ECO:0007669"/>
    <property type="project" value="InterPro"/>
</dbReference>
<dbReference type="PIRSF" id="PIRSF028836">
    <property type="entry name" value="ISN1"/>
    <property type="match status" value="1"/>
</dbReference>
<dbReference type="GO" id="GO:0005524">
    <property type="term" value="F:ATP binding"/>
    <property type="evidence" value="ECO:0007669"/>
    <property type="project" value="UniProtKB-KW"/>
</dbReference>